<comment type="similarity">
    <text evidence="1">Belongs to the adrenodoxin/putidaredoxin family.</text>
</comment>
<evidence type="ECO:0000313" key="8">
    <source>
        <dbReference type="EMBL" id="GAA4389822.1"/>
    </source>
</evidence>
<keyword evidence="3" id="KW-0479">Metal-binding</keyword>
<evidence type="ECO:0000256" key="5">
    <source>
        <dbReference type="ARBA" id="ARBA00023014"/>
    </source>
</evidence>
<dbReference type="EMBL" id="BAABHA010000014">
    <property type="protein sequence ID" value="GAA4389822.1"/>
    <property type="molecule type" value="Genomic_DNA"/>
</dbReference>
<organism evidence="8 9">
    <name type="scientific">Hymenobacter koreensis</name>
    <dbReference type="NCBI Taxonomy" id="1084523"/>
    <lineage>
        <taxon>Bacteria</taxon>
        <taxon>Pseudomonadati</taxon>
        <taxon>Bacteroidota</taxon>
        <taxon>Cytophagia</taxon>
        <taxon>Cytophagales</taxon>
        <taxon>Hymenobacteraceae</taxon>
        <taxon>Hymenobacter</taxon>
    </lineage>
</organism>
<keyword evidence="5" id="KW-0411">Iron-sulfur</keyword>
<accession>A0ABP8JEY8</accession>
<sequence length="112" mass="11899">MALLTVLNLPGAPVSVLPGQTLLQALHAAGHDWMHACGARGRCTTCRLDVISGSEHLAPPTAAEERYHARGRLALTSRLTCQAQLPEGNLIGRVPEATQLPHVQYVVDSGSE</sequence>
<keyword evidence="9" id="KW-1185">Reference proteome</keyword>
<evidence type="ECO:0000256" key="2">
    <source>
        <dbReference type="ARBA" id="ARBA00022714"/>
    </source>
</evidence>
<dbReference type="Gene3D" id="3.10.20.30">
    <property type="match status" value="1"/>
</dbReference>
<dbReference type="InterPro" id="IPR001041">
    <property type="entry name" value="2Fe-2S_ferredoxin-type"/>
</dbReference>
<evidence type="ECO:0000256" key="4">
    <source>
        <dbReference type="ARBA" id="ARBA00023004"/>
    </source>
</evidence>
<name>A0ABP8JEY8_9BACT</name>
<dbReference type="InterPro" id="IPR036010">
    <property type="entry name" value="2Fe-2S_ferredoxin-like_sf"/>
</dbReference>
<dbReference type="SUPFAM" id="SSF54292">
    <property type="entry name" value="2Fe-2S ferredoxin-like"/>
    <property type="match status" value="1"/>
</dbReference>
<gene>
    <name evidence="8" type="ORF">GCM10023186_37460</name>
</gene>
<proteinExistence type="inferred from homology"/>
<evidence type="ECO:0000256" key="3">
    <source>
        <dbReference type="ARBA" id="ARBA00022723"/>
    </source>
</evidence>
<reference evidence="9" key="1">
    <citation type="journal article" date="2019" name="Int. J. Syst. Evol. Microbiol.">
        <title>The Global Catalogue of Microorganisms (GCM) 10K type strain sequencing project: providing services to taxonomists for standard genome sequencing and annotation.</title>
        <authorList>
            <consortium name="The Broad Institute Genomics Platform"/>
            <consortium name="The Broad Institute Genome Sequencing Center for Infectious Disease"/>
            <person name="Wu L."/>
            <person name="Ma J."/>
        </authorList>
    </citation>
    <scope>NUCLEOTIDE SEQUENCE [LARGE SCALE GENOMIC DNA]</scope>
    <source>
        <strain evidence="9">JCM 17924</strain>
    </source>
</reference>
<dbReference type="PANTHER" id="PTHR23426:SF65">
    <property type="entry name" value="FERREDOXIN-2, MITOCHONDRIAL"/>
    <property type="match status" value="1"/>
</dbReference>
<protein>
    <recommendedName>
        <fullName evidence="7">2Fe-2S ferredoxin-type domain-containing protein</fullName>
    </recommendedName>
</protein>
<evidence type="ECO:0000256" key="1">
    <source>
        <dbReference type="ARBA" id="ARBA00010914"/>
    </source>
</evidence>
<dbReference type="InterPro" id="IPR001055">
    <property type="entry name" value="Adrenodoxin-like"/>
</dbReference>
<dbReference type="Proteomes" id="UP001500454">
    <property type="component" value="Unassembled WGS sequence"/>
</dbReference>
<dbReference type="InterPro" id="IPR012675">
    <property type="entry name" value="Beta-grasp_dom_sf"/>
</dbReference>
<evidence type="ECO:0000259" key="7">
    <source>
        <dbReference type="PROSITE" id="PS51085"/>
    </source>
</evidence>
<evidence type="ECO:0000313" key="9">
    <source>
        <dbReference type="Proteomes" id="UP001500454"/>
    </source>
</evidence>
<keyword evidence="4" id="KW-0408">Iron</keyword>
<dbReference type="CDD" id="cd00207">
    <property type="entry name" value="fer2"/>
    <property type="match status" value="1"/>
</dbReference>
<dbReference type="PANTHER" id="PTHR23426">
    <property type="entry name" value="FERREDOXIN/ADRENODOXIN"/>
    <property type="match status" value="1"/>
</dbReference>
<comment type="caution">
    <text evidence="8">The sequence shown here is derived from an EMBL/GenBank/DDBJ whole genome shotgun (WGS) entry which is preliminary data.</text>
</comment>
<comment type="cofactor">
    <cofactor evidence="6">
        <name>[2Fe-2S] cluster</name>
        <dbReference type="ChEBI" id="CHEBI:190135"/>
    </cofactor>
</comment>
<evidence type="ECO:0000256" key="6">
    <source>
        <dbReference type="ARBA" id="ARBA00034078"/>
    </source>
</evidence>
<keyword evidence="2" id="KW-0001">2Fe-2S</keyword>
<dbReference type="PROSITE" id="PS51085">
    <property type="entry name" value="2FE2S_FER_2"/>
    <property type="match status" value="1"/>
</dbReference>
<feature type="domain" description="2Fe-2S ferredoxin-type" evidence="7">
    <location>
        <begin position="1"/>
        <end position="98"/>
    </location>
</feature>
<dbReference type="Pfam" id="PF00111">
    <property type="entry name" value="Fer2"/>
    <property type="match status" value="1"/>
</dbReference>